<protein>
    <recommendedName>
        <fullName evidence="3">DNA recombination and repair protein Rad51-like C-terminal domain-containing protein</fullName>
    </recommendedName>
</protein>
<dbReference type="GO" id="GO:0000400">
    <property type="term" value="F:four-way junction DNA binding"/>
    <property type="evidence" value="ECO:0007669"/>
    <property type="project" value="TreeGrafter"/>
</dbReference>
<comment type="caution">
    <text evidence="1">The sequence shown here is derived from an EMBL/GenBank/DDBJ whole genome shotgun (WGS) entry which is preliminary data.</text>
</comment>
<name>A0AAD5VUJ4_9AGAR</name>
<dbReference type="EMBL" id="JANIEX010000247">
    <property type="protein sequence ID" value="KAJ3570253.1"/>
    <property type="molecule type" value="Genomic_DNA"/>
</dbReference>
<dbReference type="GO" id="GO:0000724">
    <property type="term" value="P:double-strand break repair via homologous recombination"/>
    <property type="evidence" value="ECO:0007669"/>
    <property type="project" value="InterPro"/>
</dbReference>
<evidence type="ECO:0000313" key="2">
    <source>
        <dbReference type="Proteomes" id="UP001213000"/>
    </source>
</evidence>
<dbReference type="Proteomes" id="UP001213000">
    <property type="component" value="Unassembled WGS sequence"/>
</dbReference>
<evidence type="ECO:0000313" key="1">
    <source>
        <dbReference type="EMBL" id="KAJ3570253.1"/>
    </source>
</evidence>
<dbReference type="GO" id="GO:0005815">
    <property type="term" value="C:microtubule organizing center"/>
    <property type="evidence" value="ECO:0007669"/>
    <property type="project" value="TreeGrafter"/>
</dbReference>
<organism evidence="1 2">
    <name type="scientific">Leucocoprinus birnbaumii</name>
    <dbReference type="NCBI Taxonomy" id="56174"/>
    <lineage>
        <taxon>Eukaryota</taxon>
        <taxon>Fungi</taxon>
        <taxon>Dikarya</taxon>
        <taxon>Basidiomycota</taxon>
        <taxon>Agaricomycotina</taxon>
        <taxon>Agaricomycetes</taxon>
        <taxon>Agaricomycetidae</taxon>
        <taxon>Agaricales</taxon>
        <taxon>Agaricineae</taxon>
        <taxon>Agaricaceae</taxon>
        <taxon>Leucocoprinus</taxon>
    </lineage>
</organism>
<dbReference type="InterPro" id="IPR030547">
    <property type="entry name" value="XRCC2"/>
</dbReference>
<dbReference type="InterPro" id="IPR027417">
    <property type="entry name" value="P-loop_NTPase"/>
</dbReference>
<sequence>MSEPPSAASLFRDIQAQSLPQLLTSVLYDTSALGSTFIPTLDEHLNPTRPMSACKRGDVIEVQGQAASGKSHMLYYLLINCVLPPSFGSVKLNGWGKAAVLLDTDLKFDVQRFGQLLRSRVQRLITLDSANVEDLITTALDRLHVFQPTSSHQLAATVQHLPKYLATNLPEADLGILAVDSITAFYWSDRYLLEQSRPGNSSNASSTRAKKPLNHVFAALKYLAQSHGPLILLSSWDLSPPSSVQTRRRLDPLVAQSNASNLAEDVLPISHHINLTASSVTTGEGGALVIDTEIDTSLTSTTCLSGTVRTPGNPQATKFTLHVTKTDLIAP</sequence>
<dbReference type="SUPFAM" id="SSF52540">
    <property type="entry name" value="P-loop containing nucleoside triphosphate hydrolases"/>
    <property type="match status" value="1"/>
</dbReference>
<dbReference type="PANTHER" id="PTHR46644">
    <property type="entry name" value="DNA REPAIR PROTEIN XRCC2"/>
    <property type="match status" value="1"/>
</dbReference>
<dbReference type="GO" id="GO:0033063">
    <property type="term" value="C:Rad51B-Rad51C-Rad51D-XRCC2 complex"/>
    <property type="evidence" value="ECO:0007669"/>
    <property type="project" value="InterPro"/>
</dbReference>
<reference evidence="1" key="1">
    <citation type="submission" date="2022-07" db="EMBL/GenBank/DDBJ databases">
        <title>Genome Sequence of Leucocoprinus birnbaumii.</title>
        <authorList>
            <person name="Buettner E."/>
        </authorList>
    </citation>
    <scope>NUCLEOTIDE SEQUENCE</scope>
    <source>
        <strain evidence="1">VT141</strain>
    </source>
</reference>
<dbReference type="CDD" id="cd19490">
    <property type="entry name" value="XRCC2"/>
    <property type="match status" value="1"/>
</dbReference>
<dbReference type="GO" id="GO:0042148">
    <property type="term" value="P:DNA strand invasion"/>
    <property type="evidence" value="ECO:0007669"/>
    <property type="project" value="TreeGrafter"/>
</dbReference>
<proteinExistence type="predicted"/>
<dbReference type="AlphaFoldDB" id="A0AAD5VUJ4"/>
<accession>A0AAD5VUJ4</accession>
<keyword evidence="2" id="KW-1185">Reference proteome</keyword>
<gene>
    <name evidence="1" type="ORF">NP233_g4523</name>
</gene>
<dbReference type="Gene3D" id="3.40.50.300">
    <property type="entry name" value="P-loop containing nucleotide triphosphate hydrolases"/>
    <property type="match status" value="1"/>
</dbReference>
<dbReference type="PANTHER" id="PTHR46644:SF2">
    <property type="entry name" value="DNA REPAIR PROTEIN XRCC2"/>
    <property type="match status" value="1"/>
</dbReference>
<evidence type="ECO:0008006" key="3">
    <source>
        <dbReference type="Google" id="ProtNLM"/>
    </source>
</evidence>
<dbReference type="GO" id="GO:0005657">
    <property type="term" value="C:replication fork"/>
    <property type="evidence" value="ECO:0007669"/>
    <property type="project" value="InterPro"/>
</dbReference>